<dbReference type="Gene3D" id="1.20.1540.10">
    <property type="entry name" value="Rhomboid-like"/>
    <property type="match status" value="1"/>
</dbReference>
<evidence type="ECO:0000259" key="9">
    <source>
        <dbReference type="Pfam" id="PF01694"/>
    </source>
</evidence>
<gene>
    <name evidence="10" type="ORF">IT774_04435</name>
</gene>
<dbReference type="GO" id="GO:0004252">
    <property type="term" value="F:serine-type endopeptidase activity"/>
    <property type="evidence" value="ECO:0007669"/>
    <property type="project" value="InterPro"/>
</dbReference>
<keyword evidence="7 8" id="KW-0472">Membrane</keyword>
<feature type="transmembrane region" description="Helical" evidence="8">
    <location>
        <begin position="12"/>
        <end position="31"/>
    </location>
</feature>
<sequence length="186" mass="20863">MTQLPKLKQQARFLVIIGVLLVVVEIINLLTMRSLGSLGIMPRFVPGWWHIFTAPFVHGSPTHLITNLVPLMLFMWLTLQWGKRTFGWVTLTVFLLSGLCVWLFGRSAFHVGASGIVYGYFGFLLLAGFMTRRIPYIIISVLVAILYGGLLIGILPGKDFVSYEYHLFGFISGLLAAWKWGANQTS</sequence>
<evidence type="ECO:0000256" key="3">
    <source>
        <dbReference type="ARBA" id="ARBA00022670"/>
    </source>
</evidence>
<feature type="transmembrane region" description="Helical" evidence="8">
    <location>
        <begin position="163"/>
        <end position="181"/>
    </location>
</feature>
<protein>
    <submittedName>
        <fullName evidence="10">Rhomboid family intramembrane serine protease</fullName>
    </submittedName>
</protein>
<dbReference type="RefSeq" id="WP_195811516.1">
    <property type="nucleotide sequence ID" value="NZ_CP064795.1"/>
</dbReference>
<evidence type="ECO:0000256" key="4">
    <source>
        <dbReference type="ARBA" id="ARBA00022692"/>
    </source>
</evidence>
<evidence type="ECO:0000313" key="10">
    <source>
        <dbReference type="EMBL" id="QPG06440.1"/>
    </source>
</evidence>
<keyword evidence="3 10" id="KW-0645">Protease</keyword>
<feature type="transmembrane region" description="Helical" evidence="8">
    <location>
        <begin position="111"/>
        <end position="129"/>
    </location>
</feature>
<dbReference type="Proteomes" id="UP000595095">
    <property type="component" value="Chromosome"/>
</dbReference>
<feature type="domain" description="Peptidase S54 rhomboid" evidence="9">
    <location>
        <begin position="48"/>
        <end position="179"/>
    </location>
</feature>
<evidence type="ECO:0000256" key="8">
    <source>
        <dbReference type="SAM" id="Phobius"/>
    </source>
</evidence>
<evidence type="ECO:0000256" key="7">
    <source>
        <dbReference type="ARBA" id="ARBA00023136"/>
    </source>
</evidence>
<proteinExistence type="inferred from homology"/>
<keyword evidence="4 8" id="KW-0812">Transmembrane</keyword>
<evidence type="ECO:0000313" key="11">
    <source>
        <dbReference type="Proteomes" id="UP000595095"/>
    </source>
</evidence>
<dbReference type="InterPro" id="IPR035952">
    <property type="entry name" value="Rhomboid-like_sf"/>
</dbReference>
<organism evidence="10 11">
    <name type="scientific">Salinimonas marina</name>
    <dbReference type="NCBI Taxonomy" id="2785918"/>
    <lineage>
        <taxon>Bacteria</taxon>
        <taxon>Pseudomonadati</taxon>
        <taxon>Pseudomonadota</taxon>
        <taxon>Gammaproteobacteria</taxon>
        <taxon>Alteromonadales</taxon>
        <taxon>Alteromonadaceae</taxon>
        <taxon>Alteromonas/Salinimonas group</taxon>
        <taxon>Salinimonas</taxon>
    </lineage>
</organism>
<keyword evidence="5" id="KW-0378">Hydrolase</keyword>
<evidence type="ECO:0000256" key="6">
    <source>
        <dbReference type="ARBA" id="ARBA00022989"/>
    </source>
</evidence>
<feature type="transmembrane region" description="Helical" evidence="8">
    <location>
        <begin position="51"/>
        <end position="74"/>
    </location>
</feature>
<reference evidence="10 11" key="1">
    <citation type="submission" date="2020-11" db="EMBL/GenBank/DDBJ databases">
        <title>Complete genome sequence for Salinimonas sp. strain G2-b.</title>
        <authorList>
            <person name="Park S.-J."/>
        </authorList>
    </citation>
    <scope>NUCLEOTIDE SEQUENCE [LARGE SCALE GENOMIC DNA]</scope>
    <source>
        <strain evidence="10 11">G2-b</strain>
    </source>
</reference>
<dbReference type="PANTHER" id="PTHR43066:SF1">
    <property type="entry name" value="RHOMBOID PROTEIN 2"/>
    <property type="match status" value="1"/>
</dbReference>
<feature type="transmembrane region" description="Helical" evidence="8">
    <location>
        <begin position="136"/>
        <end position="157"/>
    </location>
</feature>
<evidence type="ECO:0000256" key="1">
    <source>
        <dbReference type="ARBA" id="ARBA00004141"/>
    </source>
</evidence>
<dbReference type="AlphaFoldDB" id="A0A7S9HDP9"/>
<keyword evidence="6 8" id="KW-1133">Transmembrane helix</keyword>
<evidence type="ECO:0000256" key="2">
    <source>
        <dbReference type="ARBA" id="ARBA00009045"/>
    </source>
</evidence>
<dbReference type="KEGG" id="smaa:IT774_04435"/>
<comment type="similarity">
    <text evidence="2">Belongs to the peptidase S54 family.</text>
</comment>
<dbReference type="Pfam" id="PF01694">
    <property type="entry name" value="Rhomboid"/>
    <property type="match status" value="1"/>
</dbReference>
<dbReference type="GO" id="GO:0016020">
    <property type="term" value="C:membrane"/>
    <property type="evidence" value="ECO:0007669"/>
    <property type="project" value="UniProtKB-SubCell"/>
</dbReference>
<feature type="transmembrane region" description="Helical" evidence="8">
    <location>
        <begin position="86"/>
        <end position="105"/>
    </location>
</feature>
<dbReference type="PANTHER" id="PTHR43066">
    <property type="entry name" value="RHOMBOID-RELATED PROTEIN"/>
    <property type="match status" value="1"/>
</dbReference>
<name>A0A7S9HDP9_9ALTE</name>
<dbReference type="EMBL" id="CP064795">
    <property type="protein sequence ID" value="QPG06440.1"/>
    <property type="molecule type" value="Genomic_DNA"/>
</dbReference>
<accession>A0A7S9HDP9</accession>
<dbReference type="InterPro" id="IPR022764">
    <property type="entry name" value="Peptidase_S54_rhomboid_dom"/>
</dbReference>
<comment type="subcellular location">
    <subcellularLocation>
        <location evidence="1">Membrane</location>
        <topology evidence="1">Multi-pass membrane protein</topology>
    </subcellularLocation>
</comment>
<dbReference type="GO" id="GO:0006508">
    <property type="term" value="P:proteolysis"/>
    <property type="evidence" value="ECO:0007669"/>
    <property type="project" value="UniProtKB-KW"/>
</dbReference>
<dbReference type="SUPFAM" id="SSF144091">
    <property type="entry name" value="Rhomboid-like"/>
    <property type="match status" value="1"/>
</dbReference>
<evidence type="ECO:0000256" key="5">
    <source>
        <dbReference type="ARBA" id="ARBA00022801"/>
    </source>
</evidence>
<keyword evidence="11" id="KW-1185">Reference proteome</keyword>